<keyword evidence="2" id="KW-1185">Reference proteome</keyword>
<dbReference type="Proteomes" id="UP000324222">
    <property type="component" value="Unassembled WGS sequence"/>
</dbReference>
<accession>A0A5B7GJT2</accession>
<comment type="caution">
    <text evidence="1">The sequence shown here is derived from an EMBL/GenBank/DDBJ whole genome shotgun (WGS) entry which is preliminary data.</text>
</comment>
<organism evidence="1 2">
    <name type="scientific">Portunus trituberculatus</name>
    <name type="common">Swimming crab</name>
    <name type="synonym">Neptunus trituberculatus</name>
    <dbReference type="NCBI Taxonomy" id="210409"/>
    <lineage>
        <taxon>Eukaryota</taxon>
        <taxon>Metazoa</taxon>
        <taxon>Ecdysozoa</taxon>
        <taxon>Arthropoda</taxon>
        <taxon>Crustacea</taxon>
        <taxon>Multicrustacea</taxon>
        <taxon>Malacostraca</taxon>
        <taxon>Eumalacostraca</taxon>
        <taxon>Eucarida</taxon>
        <taxon>Decapoda</taxon>
        <taxon>Pleocyemata</taxon>
        <taxon>Brachyura</taxon>
        <taxon>Eubrachyura</taxon>
        <taxon>Portunoidea</taxon>
        <taxon>Portunidae</taxon>
        <taxon>Portuninae</taxon>
        <taxon>Portunus</taxon>
    </lineage>
</organism>
<protein>
    <submittedName>
        <fullName evidence="1">Uncharacterized protein</fullName>
    </submittedName>
</protein>
<dbReference type="AlphaFoldDB" id="A0A5B7GJT2"/>
<dbReference type="EMBL" id="VSRR010014245">
    <property type="protein sequence ID" value="MPC56784.1"/>
    <property type="molecule type" value="Genomic_DNA"/>
</dbReference>
<sequence length="71" mass="7870">MVAAAGTYCCCHQVEPYTGYLADDAPALTLRSPSLTLSWTSQGHRRACVYPASLYRNIQNCFSHPYRNALS</sequence>
<proteinExistence type="predicted"/>
<evidence type="ECO:0000313" key="1">
    <source>
        <dbReference type="EMBL" id="MPC56784.1"/>
    </source>
</evidence>
<gene>
    <name evidence="1" type="ORF">E2C01_050750</name>
</gene>
<evidence type="ECO:0000313" key="2">
    <source>
        <dbReference type="Proteomes" id="UP000324222"/>
    </source>
</evidence>
<name>A0A5B7GJT2_PORTR</name>
<reference evidence="1 2" key="1">
    <citation type="submission" date="2019-05" db="EMBL/GenBank/DDBJ databases">
        <title>Another draft genome of Portunus trituberculatus and its Hox gene families provides insights of decapod evolution.</title>
        <authorList>
            <person name="Jeong J.-H."/>
            <person name="Song I."/>
            <person name="Kim S."/>
            <person name="Choi T."/>
            <person name="Kim D."/>
            <person name="Ryu S."/>
            <person name="Kim W."/>
        </authorList>
    </citation>
    <scope>NUCLEOTIDE SEQUENCE [LARGE SCALE GENOMIC DNA]</scope>
    <source>
        <tissue evidence="1">Muscle</tissue>
    </source>
</reference>